<dbReference type="OrthoDB" id="5597713at2759"/>
<dbReference type="PRINTS" id="PR00722">
    <property type="entry name" value="CHYMOTRYPSIN"/>
</dbReference>
<dbReference type="GeneID" id="113208329"/>
<dbReference type="Proteomes" id="UP000504606">
    <property type="component" value="Unplaced"/>
</dbReference>
<dbReference type="KEGG" id="foc:113208329"/>
<keyword evidence="3 8" id="KW-0645">Protease</keyword>
<dbReference type="InterPro" id="IPR001314">
    <property type="entry name" value="Peptidase_S1A"/>
</dbReference>
<dbReference type="RefSeq" id="XP_052131270.1">
    <property type="nucleotide sequence ID" value="XM_052275310.1"/>
</dbReference>
<protein>
    <submittedName>
        <fullName evidence="8">Transmembrane protease serine 9</fullName>
    </submittedName>
</protein>
<dbReference type="GO" id="GO:0004252">
    <property type="term" value="F:serine-type endopeptidase activity"/>
    <property type="evidence" value="ECO:0007669"/>
    <property type="project" value="InterPro"/>
</dbReference>
<dbReference type="InterPro" id="IPR033116">
    <property type="entry name" value="TRYPSIN_SER"/>
</dbReference>
<keyword evidence="3" id="KW-0378">Hydrolase</keyword>
<dbReference type="CDD" id="cd00190">
    <property type="entry name" value="Tryp_SPc"/>
    <property type="match status" value="2"/>
</dbReference>
<keyword evidence="1" id="KW-1015">Disulfide bond</keyword>
<dbReference type="SUPFAM" id="SSF50494">
    <property type="entry name" value="Trypsin-like serine proteases"/>
    <property type="match status" value="2"/>
</dbReference>
<feature type="region of interest" description="Disordered" evidence="4">
    <location>
        <begin position="288"/>
        <end position="318"/>
    </location>
</feature>
<feature type="chain" id="PRO_5038431726" evidence="5">
    <location>
        <begin position="21"/>
        <end position="619"/>
    </location>
</feature>
<keyword evidence="8" id="KW-0812">Transmembrane</keyword>
<evidence type="ECO:0000259" key="6">
    <source>
        <dbReference type="PROSITE" id="PS50240"/>
    </source>
</evidence>
<dbReference type="Gene3D" id="2.40.10.10">
    <property type="entry name" value="Trypsin-like serine proteases"/>
    <property type="match status" value="2"/>
</dbReference>
<dbReference type="PROSITE" id="PS00134">
    <property type="entry name" value="TRYPSIN_HIS"/>
    <property type="match status" value="2"/>
</dbReference>
<dbReference type="GO" id="GO:0006508">
    <property type="term" value="P:proteolysis"/>
    <property type="evidence" value="ECO:0007669"/>
    <property type="project" value="UniProtKB-KW"/>
</dbReference>
<dbReference type="InterPro" id="IPR009003">
    <property type="entry name" value="Peptidase_S1_PA"/>
</dbReference>
<keyword evidence="5" id="KW-0732">Signal</keyword>
<dbReference type="AlphaFoldDB" id="A0A9C6X8L8"/>
<accession>A0A9C6X8L8</accession>
<evidence type="ECO:0000256" key="5">
    <source>
        <dbReference type="SAM" id="SignalP"/>
    </source>
</evidence>
<keyword evidence="7" id="KW-1185">Reference proteome</keyword>
<evidence type="ECO:0000256" key="2">
    <source>
        <dbReference type="ARBA" id="ARBA00024195"/>
    </source>
</evidence>
<evidence type="ECO:0000313" key="7">
    <source>
        <dbReference type="Proteomes" id="UP000504606"/>
    </source>
</evidence>
<evidence type="ECO:0000256" key="1">
    <source>
        <dbReference type="ARBA" id="ARBA00023157"/>
    </source>
</evidence>
<keyword evidence="3" id="KW-0720">Serine protease</keyword>
<feature type="domain" description="Peptidase S1" evidence="6">
    <location>
        <begin position="383"/>
        <end position="615"/>
    </location>
</feature>
<feature type="signal peptide" evidence="5">
    <location>
        <begin position="1"/>
        <end position="20"/>
    </location>
</feature>
<proteinExistence type="inferred from homology"/>
<keyword evidence="8" id="KW-0472">Membrane</keyword>
<evidence type="ECO:0000256" key="3">
    <source>
        <dbReference type="RuleBase" id="RU363034"/>
    </source>
</evidence>
<dbReference type="InterPro" id="IPR018114">
    <property type="entry name" value="TRYPSIN_HIS"/>
</dbReference>
<dbReference type="PROSITE" id="PS50240">
    <property type="entry name" value="TRYPSIN_DOM"/>
    <property type="match status" value="2"/>
</dbReference>
<dbReference type="InterPro" id="IPR043504">
    <property type="entry name" value="Peptidase_S1_PA_chymotrypsin"/>
</dbReference>
<name>A0A9C6X8L8_FRAOC</name>
<feature type="domain" description="Peptidase S1" evidence="6">
    <location>
        <begin position="44"/>
        <end position="282"/>
    </location>
</feature>
<evidence type="ECO:0000256" key="4">
    <source>
        <dbReference type="SAM" id="MobiDB-lite"/>
    </source>
</evidence>
<gene>
    <name evidence="8" type="primary">LOC113208329</name>
</gene>
<sequence>MKTAVLVYVALLAGVASALATKEVPIAKKVGLKQVSGYKSGLKIYNGNVAKAGQFAYYVAMYVNMEAFCGGSLIHPKWVLTAAHCVEAGSLWTMFMGALSMQLPKEEGRQVHVSRAAYLHPDYVRYGDFEYDDIFVNDVGLIQLPDAVSMTSSRIGVVNLPDPKGKSLLNKEPYVPGFGLVGDEVSVISSKLMYTQLPVASSDLCYSHYGIADPSVICVDTSDVKASTCGGDDGGPMVLQDEGKTVQVGITSFWARAGCTVGSPVGFTNLAQFVPWIEEATGMRYPFPSSLSQDGRRRVGGGRRGPAREPTLYRGPRRRPAASGAAAMLAMKFLPAVLCAAAVLACAAASQAEEQLPVFFRDVPGAPRSAEPKQEQERHGLGIYNGDVATRKQFPYQAALYIDLNVFCGGSLIHEKWVLTAAHCVEGGNIWYVLLGVTESLTPRQDGRRTYVTRGGIRHPDYNSRYILNDIGVIQLMRPATLSEYIQTVPLTPKNAVYIGTNPTVSGFGRTDDTNASPISPMLRYTTLPVVSNDVCSDAYGSETGNHPSVICLRAEGSSSCKGDSGGPLVLQDDNGKTFQIGTVSFGARAGCSVGMPVGYGNVSLFIDWISETTGVDFS</sequence>
<organism evidence="7 8">
    <name type="scientific">Frankliniella occidentalis</name>
    <name type="common">Western flower thrips</name>
    <name type="synonym">Euthrips occidentalis</name>
    <dbReference type="NCBI Taxonomy" id="133901"/>
    <lineage>
        <taxon>Eukaryota</taxon>
        <taxon>Metazoa</taxon>
        <taxon>Ecdysozoa</taxon>
        <taxon>Arthropoda</taxon>
        <taxon>Hexapoda</taxon>
        <taxon>Insecta</taxon>
        <taxon>Pterygota</taxon>
        <taxon>Neoptera</taxon>
        <taxon>Paraneoptera</taxon>
        <taxon>Thysanoptera</taxon>
        <taxon>Terebrantia</taxon>
        <taxon>Thripoidea</taxon>
        <taxon>Thripidae</taxon>
        <taxon>Frankliniella</taxon>
    </lineage>
</organism>
<comment type="similarity">
    <text evidence="2">Belongs to the peptidase S1 family. CLIP subfamily.</text>
</comment>
<dbReference type="PROSITE" id="PS00135">
    <property type="entry name" value="TRYPSIN_SER"/>
    <property type="match status" value="1"/>
</dbReference>
<dbReference type="FunFam" id="2.40.10.10:FF:000068">
    <property type="entry name" value="transmembrane protease serine 2"/>
    <property type="match status" value="1"/>
</dbReference>
<evidence type="ECO:0000313" key="8">
    <source>
        <dbReference type="RefSeq" id="XP_052131270.1"/>
    </source>
</evidence>
<dbReference type="SMART" id="SM00020">
    <property type="entry name" value="Tryp_SPc"/>
    <property type="match status" value="2"/>
</dbReference>
<dbReference type="InterPro" id="IPR001254">
    <property type="entry name" value="Trypsin_dom"/>
</dbReference>
<dbReference type="PANTHER" id="PTHR24256">
    <property type="entry name" value="TRYPTASE-RELATED"/>
    <property type="match status" value="1"/>
</dbReference>
<dbReference type="Pfam" id="PF00089">
    <property type="entry name" value="Trypsin"/>
    <property type="match status" value="2"/>
</dbReference>
<reference evidence="8" key="1">
    <citation type="submission" date="2025-08" db="UniProtKB">
        <authorList>
            <consortium name="RefSeq"/>
        </authorList>
    </citation>
    <scope>IDENTIFICATION</scope>
    <source>
        <tissue evidence="8">Whole organism</tissue>
    </source>
</reference>
<dbReference type="InterPro" id="IPR051487">
    <property type="entry name" value="Ser/Thr_Proteases_Immune/Dev"/>
</dbReference>